<dbReference type="SUPFAM" id="SSF53720">
    <property type="entry name" value="ALDH-like"/>
    <property type="match status" value="1"/>
</dbReference>
<feature type="domain" description="Aldehyde dehydrogenase" evidence="3">
    <location>
        <begin position="18"/>
        <end position="466"/>
    </location>
</feature>
<dbReference type="EMBL" id="DRLF01000060">
    <property type="protein sequence ID" value="HEC05510.1"/>
    <property type="molecule type" value="Genomic_DNA"/>
</dbReference>
<dbReference type="InterPro" id="IPR016161">
    <property type="entry name" value="Ald_DH/histidinol_DH"/>
</dbReference>
<organism evidence="4">
    <name type="scientific">Thiolapillus brandeum</name>
    <dbReference type="NCBI Taxonomy" id="1076588"/>
    <lineage>
        <taxon>Bacteria</taxon>
        <taxon>Pseudomonadati</taxon>
        <taxon>Pseudomonadota</taxon>
        <taxon>Gammaproteobacteria</taxon>
        <taxon>Chromatiales</taxon>
        <taxon>Sedimenticolaceae</taxon>
        <taxon>Thiolapillus</taxon>
    </lineage>
</organism>
<accession>A0A831WAS5</accession>
<dbReference type="InterPro" id="IPR015590">
    <property type="entry name" value="Aldehyde_DH_dom"/>
</dbReference>
<gene>
    <name evidence="4" type="ORF">ENJ12_01540</name>
</gene>
<dbReference type="Gene3D" id="3.40.309.10">
    <property type="entry name" value="Aldehyde Dehydrogenase, Chain A, domain 2"/>
    <property type="match status" value="1"/>
</dbReference>
<keyword evidence="2" id="KW-0560">Oxidoreductase</keyword>
<evidence type="ECO:0000256" key="2">
    <source>
        <dbReference type="ARBA" id="ARBA00023002"/>
    </source>
</evidence>
<evidence type="ECO:0000256" key="1">
    <source>
        <dbReference type="ARBA" id="ARBA00009986"/>
    </source>
</evidence>
<comment type="similarity">
    <text evidence="1">Belongs to the aldehyde dehydrogenase family.</text>
</comment>
<dbReference type="PANTHER" id="PTHR42991:SF1">
    <property type="entry name" value="ALDEHYDE DEHYDROGENASE"/>
    <property type="match status" value="1"/>
</dbReference>
<dbReference type="Pfam" id="PF00171">
    <property type="entry name" value="Aldedh"/>
    <property type="match status" value="1"/>
</dbReference>
<protein>
    <submittedName>
        <fullName evidence="4">Aldehyde dehydrogenase family protein</fullName>
    </submittedName>
</protein>
<reference evidence="4" key="1">
    <citation type="journal article" date="2020" name="mSystems">
        <title>Genome- and Community-Level Interaction Insights into Carbon Utilization and Element Cycling Functions of Hydrothermarchaeota in Hydrothermal Sediment.</title>
        <authorList>
            <person name="Zhou Z."/>
            <person name="Liu Y."/>
            <person name="Xu W."/>
            <person name="Pan J."/>
            <person name="Luo Z.H."/>
            <person name="Li M."/>
        </authorList>
    </citation>
    <scope>NUCLEOTIDE SEQUENCE [LARGE SCALE GENOMIC DNA]</scope>
    <source>
        <strain evidence="4">HyVt-458</strain>
    </source>
</reference>
<dbReference type="Proteomes" id="UP000886339">
    <property type="component" value="Unassembled WGS sequence"/>
</dbReference>
<dbReference type="AlphaFoldDB" id="A0A831WAS5"/>
<name>A0A831WAS5_9GAMM</name>
<evidence type="ECO:0000259" key="3">
    <source>
        <dbReference type="Pfam" id="PF00171"/>
    </source>
</evidence>
<dbReference type="InterPro" id="IPR016162">
    <property type="entry name" value="Ald_DH_N"/>
</dbReference>
<dbReference type="GO" id="GO:0008911">
    <property type="term" value="F:lactaldehyde dehydrogenase (NAD+) activity"/>
    <property type="evidence" value="ECO:0007669"/>
    <property type="project" value="TreeGrafter"/>
</dbReference>
<sequence>MNTHVSLGVPGAVPAGQPLSVTSPYDGSLLATVDVVDEDGVGQALQNAFAAFDDRRQWLSAARRIGILEKTASLMEQHFNELVTLAAREGGKPLMDSRVEVLRAIDGVKNCIECIRTGHGTEIPMQLNAASANRLAFTRREPIGVVVAFSAFNHPLNLIVHQVGPAVASGCPVIIKPAEDTPLSAFRFVELLREAGLPESWCQPLLTTGHPVSAGLAADRRVAFFSFIGSARVGWMLRSQLAPGTRCALEHGGVAPVVITADADLDDVLPLLAKGGFYHAGQVCVSVQRVFAHASIAQEVAARLAEIGGRYRAGDPLDENTEIGPLIRHQETDRIESWVNEAVEGGAVLVGGGRRQGEAFFEATVLHNPPPDAKVSRNEIFGPVICVYDWRELDAAIEMANDVPYAFQASVCTRDIDTALYVSSNLQASAVMVNDHTAFRVDWMPFAGLKESGYGVGGIPYTYRDMQIEKLTVIRSKSVNASFPSI</sequence>
<comment type="caution">
    <text evidence="4">The sequence shown here is derived from an EMBL/GenBank/DDBJ whole genome shotgun (WGS) entry which is preliminary data.</text>
</comment>
<dbReference type="PANTHER" id="PTHR42991">
    <property type="entry name" value="ALDEHYDE DEHYDROGENASE"/>
    <property type="match status" value="1"/>
</dbReference>
<dbReference type="InterPro" id="IPR051020">
    <property type="entry name" value="ALDH-related_metabolic_enz"/>
</dbReference>
<evidence type="ECO:0000313" key="4">
    <source>
        <dbReference type="EMBL" id="HEC05510.1"/>
    </source>
</evidence>
<dbReference type="InterPro" id="IPR016163">
    <property type="entry name" value="Ald_DH_C"/>
</dbReference>
<proteinExistence type="inferred from homology"/>
<dbReference type="Gene3D" id="3.40.605.10">
    <property type="entry name" value="Aldehyde Dehydrogenase, Chain A, domain 1"/>
    <property type="match status" value="1"/>
</dbReference>